<dbReference type="OrthoDB" id="2138638at2"/>
<feature type="signal peptide" evidence="2">
    <location>
        <begin position="1"/>
        <end position="17"/>
    </location>
</feature>
<feature type="chain" id="PRO_5039348355" description="Lipoprotein" evidence="2">
    <location>
        <begin position="18"/>
        <end position="268"/>
    </location>
</feature>
<accession>A0A510Y656</accession>
<dbReference type="EMBL" id="BJUN01000005">
    <property type="protein sequence ID" value="GEK58191.1"/>
    <property type="molecule type" value="Genomic_DNA"/>
</dbReference>
<evidence type="ECO:0000256" key="1">
    <source>
        <dbReference type="SAM" id="MobiDB-lite"/>
    </source>
</evidence>
<sequence length="268" mass="29426">MKKLLLWVLSGPLLASAVLGCTSEKDAPQTSDAEELAGQQEELSKDDVEEDPFPQPEPQRENSFSPTPAGQEAERIRGELLMNSAQIRLPARFPDQQARYVQGSVASNNSTTYSIQYHTNSGKPLAHVTAAQYLDAEEASREIEAFREGKNVDPASPGVKALQDGLSGHAQEGVDQYHYSGKQGPWLVSLSSSSSDNLNHTEVLRQIAEYLKHHPLPDSAEQGVVDIYYAPSRDDVTVDIRWREGKTVYAVRGSLPPVEALQLVNSMK</sequence>
<keyword evidence="2" id="KW-0732">Signal</keyword>
<reference evidence="3 4" key="1">
    <citation type="submission" date="2019-07" db="EMBL/GenBank/DDBJ databases">
        <title>Whole genome shotgun sequence of Marinococcus halophilus NBRC 102359.</title>
        <authorList>
            <person name="Hosoyama A."/>
            <person name="Uohara A."/>
            <person name="Ohji S."/>
            <person name="Ichikawa N."/>
        </authorList>
    </citation>
    <scope>NUCLEOTIDE SEQUENCE [LARGE SCALE GENOMIC DNA]</scope>
    <source>
        <strain evidence="3 4">NBRC 102359</strain>
    </source>
</reference>
<proteinExistence type="predicted"/>
<organism evidence="3 4">
    <name type="scientific">Marinococcus halophilus</name>
    <dbReference type="NCBI Taxonomy" id="1371"/>
    <lineage>
        <taxon>Bacteria</taxon>
        <taxon>Bacillati</taxon>
        <taxon>Bacillota</taxon>
        <taxon>Bacilli</taxon>
        <taxon>Bacillales</taxon>
        <taxon>Bacillaceae</taxon>
        <taxon>Marinococcus</taxon>
    </lineage>
</organism>
<dbReference type="AlphaFoldDB" id="A0A510Y656"/>
<evidence type="ECO:0008006" key="5">
    <source>
        <dbReference type="Google" id="ProtNLM"/>
    </source>
</evidence>
<gene>
    <name evidence="3" type="ORF">MHA01_10960</name>
</gene>
<protein>
    <recommendedName>
        <fullName evidence="5">Lipoprotein</fullName>
    </recommendedName>
</protein>
<dbReference type="Proteomes" id="UP000321051">
    <property type="component" value="Unassembled WGS sequence"/>
</dbReference>
<evidence type="ECO:0000313" key="3">
    <source>
        <dbReference type="EMBL" id="GEK58191.1"/>
    </source>
</evidence>
<dbReference type="PROSITE" id="PS51257">
    <property type="entry name" value="PROKAR_LIPOPROTEIN"/>
    <property type="match status" value="1"/>
</dbReference>
<name>A0A510Y656_MARHA</name>
<comment type="caution">
    <text evidence="3">The sequence shown here is derived from an EMBL/GenBank/DDBJ whole genome shotgun (WGS) entry which is preliminary data.</text>
</comment>
<evidence type="ECO:0000256" key="2">
    <source>
        <dbReference type="SAM" id="SignalP"/>
    </source>
</evidence>
<keyword evidence="4" id="KW-1185">Reference proteome</keyword>
<evidence type="ECO:0000313" key="4">
    <source>
        <dbReference type="Proteomes" id="UP000321051"/>
    </source>
</evidence>
<feature type="region of interest" description="Disordered" evidence="1">
    <location>
        <begin position="24"/>
        <end position="72"/>
    </location>
</feature>
<dbReference type="RefSeq" id="WP_143747452.1">
    <property type="nucleotide sequence ID" value="NZ_BJUN01000005.1"/>
</dbReference>